<dbReference type="SUPFAM" id="SSF54665">
    <property type="entry name" value="CO dehydrogenase molybdoprotein N-domain-like"/>
    <property type="match status" value="1"/>
</dbReference>
<dbReference type="Gene3D" id="3.90.1170.50">
    <property type="entry name" value="Aldehyde oxidase/xanthine dehydrogenase, a/b hammerhead"/>
    <property type="match status" value="1"/>
</dbReference>
<dbReference type="Pfam" id="PF20256">
    <property type="entry name" value="MoCoBD_2"/>
    <property type="match status" value="1"/>
</dbReference>
<sequence length="904" mass="97432">MIKRTLQVNGVSRNVVCEPDESLANVLRQNLGLTSVKVGCGTGLCGSCSIIKDGKLTRSCNLKMKRIENRTTVITLEGIGTPGNLHPIQMAWIAYGGAQCGFCSPGFLVSTYALLTSNPKPTREEVRDWFQKNRNACRCTGYKPLVDAVMAAAEVMRGEKTMDDLIFRIPEDGRIWGTKFPRPTAVAKVTGTWDFGADVGLRLPPGTLHCELVQAEVSHANIKSIDVTEAEAVPGVFKVVTHKDVKGKNRITGLITFPSNKGDGWDRPILCDEKVFQYGDAIAIVCADSPKAAKEGAAKVKVELEQLPEYMSAPAAMADDAIEIHPGTPNVYYVQKIAKGPETAPIFDSADVVVEGDYYTQRQPHLPIEPDVGFAYMDEDKLYIHSKSIGVHLHMFMIAPGLGVEPENMVMVQNPTGGTFGYKFSPTMEALVGAAALATGRPVYLNYTYKQQQQYTGKRSPQFTTVRMAATNDGKLLGMETDWTVDHGPYSEFGDLLTLRGAQFIGAGYDIPAIRGEGRTVCTNHCWGAAFRGYGGPEAEFPSEVLMDELAEKLGMDPLELRYKNVYRKGSTTPTGQDPEVYSLPEMIDKVRPKYEAAKKKAAAESTDAIKRGVGVAVAVYGSGLDGPDSAEVDAALNADGSVTIYSTWGDHGQGADMGTLGTAHEALRPLNITPDRIHLVMADTSLAPMAGPAGGSRSQVMVGQATKNACERLVTAMTKPDGTFRTYDEMVAEKLELRHHGKFTAPANDCDENGQGNPFCCYMYGVFLAEVAVEVATGKTTVEAMTMVADIGMVNNFLVTDGQIYGGLAQGIGLALSEDYEDIQKHSTLAGAGFPYIKQIPDNMEIIYVESPRPDGPFGASGVGEIPLCGPHPAIINAIYNACGARIRDLPAYPEKVLAALKG</sequence>
<dbReference type="OrthoDB" id="9775084at2"/>
<dbReference type="InterPro" id="IPR012675">
    <property type="entry name" value="Beta-grasp_dom_sf"/>
</dbReference>
<dbReference type="Gene3D" id="3.10.20.30">
    <property type="match status" value="1"/>
</dbReference>
<dbReference type="CDD" id="cd00207">
    <property type="entry name" value="fer2"/>
    <property type="match status" value="1"/>
</dbReference>
<dbReference type="InterPro" id="IPR037165">
    <property type="entry name" value="AldOxase/xan_DH_Mopterin-bd_sf"/>
</dbReference>
<evidence type="ECO:0000313" key="9">
    <source>
        <dbReference type="Proteomes" id="UP000295506"/>
    </source>
</evidence>
<dbReference type="Pfam" id="PF01799">
    <property type="entry name" value="Fer2_2"/>
    <property type="match status" value="1"/>
</dbReference>
<reference evidence="7 9" key="2">
    <citation type="submission" date="2019-03" db="EMBL/GenBank/DDBJ databases">
        <title>Genomic Encyclopedia of Type Strains, Phase IV (KMG-IV): sequencing the most valuable type-strain genomes for metagenomic binning, comparative biology and taxonomic classification.</title>
        <authorList>
            <person name="Goeker M."/>
        </authorList>
    </citation>
    <scope>NUCLEOTIDE SEQUENCE [LARGE SCALE GENOMIC DNA]</scope>
    <source>
        <strain evidence="7 9">DSM 101483</strain>
    </source>
</reference>
<dbReference type="KEGG" id="dej:AWY79_13680"/>
<comment type="similarity">
    <text evidence="1">Belongs to the xanthine dehydrogenase family.</text>
</comment>
<dbReference type="Gene3D" id="1.10.150.120">
    <property type="entry name" value="[2Fe-2S]-binding domain"/>
    <property type="match status" value="1"/>
</dbReference>
<dbReference type="GO" id="GO:0005506">
    <property type="term" value="F:iron ion binding"/>
    <property type="evidence" value="ECO:0007669"/>
    <property type="project" value="InterPro"/>
</dbReference>
<dbReference type="InterPro" id="IPR002888">
    <property type="entry name" value="2Fe-2S-bd"/>
</dbReference>
<dbReference type="InterPro" id="IPR054705">
    <property type="entry name" value="Mop"/>
</dbReference>
<evidence type="ECO:0000256" key="2">
    <source>
        <dbReference type="ARBA" id="ARBA00022723"/>
    </source>
</evidence>
<dbReference type="Pfam" id="PF00111">
    <property type="entry name" value="Fer2"/>
    <property type="match status" value="1"/>
</dbReference>
<evidence type="ECO:0000313" key="8">
    <source>
        <dbReference type="Proteomes" id="UP000055611"/>
    </source>
</evidence>
<accession>A0A126QQ70</accession>
<dbReference type="RefSeq" id="WP_066805057.1">
    <property type="nucleotide sequence ID" value="NZ_CP014206.1"/>
</dbReference>
<gene>
    <name evidence="6" type="ORF">AWY79_13680</name>
    <name evidence="7" type="ORF">EDC59_10585</name>
</gene>
<feature type="domain" description="2Fe-2S ferredoxin-type" evidence="5">
    <location>
        <begin position="2"/>
        <end position="79"/>
    </location>
</feature>
<dbReference type="InterPro" id="IPR000674">
    <property type="entry name" value="Ald_Oxase/Xan_DH_a/b"/>
</dbReference>
<evidence type="ECO:0000256" key="4">
    <source>
        <dbReference type="ARBA" id="ARBA00023004"/>
    </source>
</evidence>
<dbReference type="SUPFAM" id="SSF56003">
    <property type="entry name" value="Molybdenum cofactor-binding domain"/>
    <property type="match status" value="1"/>
</dbReference>
<dbReference type="Proteomes" id="UP000055611">
    <property type="component" value="Chromosome"/>
</dbReference>
<dbReference type="InterPro" id="IPR036884">
    <property type="entry name" value="2Fe-2S-bd_dom_sf"/>
</dbReference>
<dbReference type="PROSITE" id="PS51085">
    <property type="entry name" value="2FE2S_FER_2"/>
    <property type="match status" value="1"/>
</dbReference>
<dbReference type="Pfam" id="PF02738">
    <property type="entry name" value="MoCoBD_1"/>
    <property type="match status" value="1"/>
</dbReference>
<dbReference type="NCBIfam" id="NF045668">
    <property type="entry name" value="pterin_aldehy"/>
    <property type="match status" value="1"/>
</dbReference>
<dbReference type="InterPro" id="IPR008274">
    <property type="entry name" value="AldOxase/xan_DH_MoCoBD1"/>
</dbReference>
<dbReference type="AlphaFoldDB" id="A0A126QQ70"/>
<evidence type="ECO:0000256" key="3">
    <source>
        <dbReference type="ARBA" id="ARBA00023002"/>
    </source>
</evidence>
<dbReference type="SMART" id="SM01008">
    <property type="entry name" value="Ald_Xan_dh_C"/>
    <property type="match status" value="1"/>
</dbReference>
<evidence type="ECO:0000256" key="1">
    <source>
        <dbReference type="ARBA" id="ARBA00006849"/>
    </source>
</evidence>
<dbReference type="Gene3D" id="3.30.365.10">
    <property type="entry name" value="Aldehyde oxidase/xanthine dehydrogenase, molybdopterin binding domain"/>
    <property type="match status" value="4"/>
</dbReference>
<dbReference type="InterPro" id="IPR036856">
    <property type="entry name" value="Ald_Oxase/Xan_DH_a/b_sf"/>
</dbReference>
<dbReference type="PANTHER" id="PTHR11908:SF157">
    <property type="entry name" value="XANTHINE DEHYDROGENASE SUBUNIT D-RELATED"/>
    <property type="match status" value="1"/>
</dbReference>
<dbReference type="Proteomes" id="UP000295506">
    <property type="component" value="Unassembled WGS sequence"/>
</dbReference>
<keyword evidence="8" id="KW-1185">Reference proteome</keyword>
<evidence type="ECO:0000259" key="5">
    <source>
        <dbReference type="PROSITE" id="PS51085"/>
    </source>
</evidence>
<dbReference type="EMBL" id="SOBK01000005">
    <property type="protein sequence ID" value="TDT88684.1"/>
    <property type="molecule type" value="Genomic_DNA"/>
</dbReference>
<keyword evidence="2" id="KW-0479">Metal-binding</keyword>
<keyword evidence="4" id="KW-0408">Iron</keyword>
<name>A0A126QQ70_9BACT</name>
<dbReference type="InterPro" id="IPR046867">
    <property type="entry name" value="AldOxase/xan_DH_MoCoBD2"/>
</dbReference>
<evidence type="ECO:0000313" key="6">
    <source>
        <dbReference type="EMBL" id="AMK12084.1"/>
    </source>
</evidence>
<dbReference type="GO" id="GO:0016491">
    <property type="term" value="F:oxidoreductase activity"/>
    <property type="evidence" value="ECO:0007669"/>
    <property type="project" value="UniProtKB-KW"/>
</dbReference>
<reference evidence="6 8" key="1">
    <citation type="journal article" date="2016" name="Front. Microbiol.">
        <title>Genome Sequence of the Piezophilic, Mesophilic Sulfate-Reducing Bacterium Desulfovibrio indicus J2T.</title>
        <authorList>
            <person name="Cao J."/>
            <person name="Maignien L."/>
            <person name="Shao Z."/>
            <person name="Alain K."/>
            <person name="Jebbar M."/>
        </authorList>
    </citation>
    <scope>NUCLEOTIDE SEQUENCE [LARGE SCALE GENOMIC DNA]</scope>
    <source>
        <strain evidence="6 8">J2</strain>
    </source>
</reference>
<dbReference type="EMBL" id="CP014206">
    <property type="protein sequence ID" value="AMK12084.1"/>
    <property type="molecule type" value="Genomic_DNA"/>
</dbReference>
<dbReference type="SUPFAM" id="SSF54292">
    <property type="entry name" value="2Fe-2S ferredoxin-like"/>
    <property type="match status" value="1"/>
</dbReference>
<dbReference type="Pfam" id="PF01315">
    <property type="entry name" value="Ald_Xan_dh_C"/>
    <property type="match status" value="1"/>
</dbReference>
<dbReference type="InterPro" id="IPR036010">
    <property type="entry name" value="2Fe-2S_ferredoxin-like_sf"/>
</dbReference>
<keyword evidence="3" id="KW-0560">Oxidoreductase</keyword>
<dbReference type="InterPro" id="IPR006058">
    <property type="entry name" value="2Fe2S_fd_BS"/>
</dbReference>
<dbReference type="GO" id="GO:0051537">
    <property type="term" value="F:2 iron, 2 sulfur cluster binding"/>
    <property type="evidence" value="ECO:0007669"/>
    <property type="project" value="InterPro"/>
</dbReference>
<dbReference type="PROSITE" id="PS00197">
    <property type="entry name" value="2FE2S_FER_1"/>
    <property type="match status" value="1"/>
</dbReference>
<dbReference type="InterPro" id="IPR001041">
    <property type="entry name" value="2Fe-2S_ferredoxin-type"/>
</dbReference>
<evidence type="ECO:0000313" key="7">
    <source>
        <dbReference type="EMBL" id="TDT88684.1"/>
    </source>
</evidence>
<proteinExistence type="inferred from homology"/>
<protein>
    <submittedName>
        <fullName evidence="7">Aldehyde dehydrogenase molybdenum-binding subunit apoprotein</fullName>
    </submittedName>
    <submittedName>
        <fullName evidence="6">Aldehyde oxidoreductase</fullName>
    </submittedName>
</protein>
<dbReference type="SUPFAM" id="SSF47741">
    <property type="entry name" value="CO dehydrogenase ISP C-domain like"/>
    <property type="match status" value="1"/>
</dbReference>
<dbReference type="InterPro" id="IPR016208">
    <property type="entry name" value="Ald_Oxase/xanthine_DH-like"/>
</dbReference>
<organism evidence="7 9">
    <name type="scientific">Pseudodesulfovibrio indicus</name>
    <dbReference type="NCBI Taxonomy" id="1716143"/>
    <lineage>
        <taxon>Bacteria</taxon>
        <taxon>Pseudomonadati</taxon>
        <taxon>Thermodesulfobacteriota</taxon>
        <taxon>Desulfovibrionia</taxon>
        <taxon>Desulfovibrionales</taxon>
        <taxon>Desulfovibrionaceae</taxon>
    </lineage>
</organism>
<dbReference type="PANTHER" id="PTHR11908">
    <property type="entry name" value="XANTHINE DEHYDROGENASE"/>
    <property type="match status" value="1"/>
</dbReference>